<dbReference type="EMBL" id="GEEE01002407">
    <property type="protein sequence ID" value="JAP60818.1"/>
    <property type="molecule type" value="Transcribed_RNA"/>
</dbReference>
<dbReference type="AlphaFoldDB" id="A0A0V0J8S8"/>
<name>A0A0V0J8S8_SCHSO</name>
<proteinExistence type="predicted"/>
<evidence type="ECO:0000313" key="1">
    <source>
        <dbReference type="EMBL" id="JAP62060.1"/>
    </source>
</evidence>
<sequence length="116" mass="13567">MSYGRQNRRFATSPLMVASRCFVFRRMHQKNVYTTPTSSTGPCSERRVTLKDVVAINLPSRKQPSLPISWYFDCFKWNEYSRLVACEETRGCCRPHNFRRLHVHISTGSPILQKLK</sequence>
<reference evidence="1" key="1">
    <citation type="submission" date="2016-01" db="EMBL/GenBank/DDBJ databases">
        <title>Reference transcriptome for the parasite Schistocephalus solidus: insights into the molecular evolution of parasitism.</title>
        <authorList>
            <person name="Hebert F.O."/>
            <person name="Grambauer S."/>
            <person name="Barber I."/>
            <person name="Landry C.R."/>
            <person name="Aubin-Horth N."/>
        </authorList>
    </citation>
    <scope>NUCLEOTIDE SEQUENCE</scope>
</reference>
<dbReference type="EMBL" id="GEEE01001165">
    <property type="protein sequence ID" value="JAP62060.1"/>
    <property type="molecule type" value="Transcribed_RNA"/>
</dbReference>
<feature type="non-terminal residue" evidence="1">
    <location>
        <position position="116"/>
    </location>
</feature>
<accession>A0A0V0J8S8</accession>
<protein>
    <submittedName>
        <fullName evidence="1">Uncharacterized protein</fullName>
    </submittedName>
</protein>
<gene>
    <name evidence="1" type="ORF">TR143602</name>
</gene>
<organism evidence="1">
    <name type="scientific">Schistocephalus solidus</name>
    <name type="common">Tapeworm</name>
    <dbReference type="NCBI Taxonomy" id="70667"/>
    <lineage>
        <taxon>Eukaryota</taxon>
        <taxon>Metazoa</taxon>
        <taxon>Spiralia</taxon>
        <taxon>Lophotrochozoa</taxon>
        <taxon>Platyhelminthes</taxon>
        <taxon>Cestoda</taxon>
        <taxon>Eucestoda</taxon>
        <taxon>Diphyllobothriidea</taxon>
        <taxon>Diphyllobothriidae</taxon>
        <taxon>Schistocephalus</taxon>
    </lineage>
</organism>